<dbReference type="InterPro" id="IPR036561">
    <property type="entry name" value="MAM33_sf"/>
</dbReference>
<dbReference type="GO" id="GO:0005759">
    <property type="term" value="C:mitochondrial matrix"/>
    <property type="evidence" value="ECO:0007669"/>
    <property type="project" value="InterPro"/>
</dbReference>
<gene>
    <name evidence="1" type="ORF">PNOK_0891500</name>
</gene>
<keyword evidence="2" id="KW-1185">Reference proteome</keyword>
<dbReference type="GO" id="GO:0042256">
    <property type="term" value="P:cytosolic ribosome assembly"/>
    <property type="evidence" value="ECO:0007669"/>
    <property type="project" value="TreeGrafter"/>
</dbReference>
<organism evidence="1 2">
    <name type="scientific">Pyrrhoderma noxium</name>
    <dbReference type="NCBI Taxonomy" id="2282107"/>
    <lineage>
        <taxon>Eukaryota</taxon>
        <taxon>Fungi</taxon>
        <taxon>Dikarya</taxon>
        <taxon>Basidiomycota</taxon>
        <taxon>Agaricomycotina</taxon>
        <taxon>Agaricomycetes</taxon>
        <taxon>Hymenochaetales</taxon>
        <taxon>Hymenochaetaceae</taxon>
        <taxon>Pyrrhoderma</taxon>
    </lineage>
</organism>
<dbReference type="Gene3D" id="3.10.280.10">
    <property type="entry name" value="Mitochondrial glycoprotein"/>
    <property type="match status" value="1"/>
</dbReference>
<dbReference type="STRING" id="2282107.A0A286U6H7"/>
<reference evidence="1 2" key="1">
    <citation type="journal article" date="2017" name="Mol. Ecol.">
        <title>Comparative and population genomic landscape of Phellinus noxius: A hypervariable fungus causing root rot in trees.</title>
        <authorList>
            <person name="Chung C.L."/>
            <person name="Lee T.J."/>
            <person name="Akiba M."/>
            <person name="Lee H.H."/>
            <person name="Kuo T.H."/>
            <person name="Liu D."/>
            <person name="Ke H.M."/>
            <person name="Yokoi T."/>
            <person name="Roa M.B."/>
            <person name="Lu M.J."/>
            <person name="Chang Y.Y."/>
            <person name="Ann P.J."/>
            <person name="Tsai J.N."/>
            <person name="Chen C.Y."/>
            <person name="Tzean S.S."/>
            <person name="Ota Y."/>
            <person name="Hattori T."/>
            <person name="Sahashi N."/>
            <person name="Liou R.F."/>
            <person name="Kikuchi T."/>
            <person name="Tsai I.J."/>
        </authorList>
    </citation>
    <scope>NUCLEOTIDE SEQUENCE [LARGE SCALE GENOMIC DNA]</scope>
    <source>
        <strain evidence="1 2">FFPRI411160</strain>
    </source>
</reference>
<dbReference type="SUPFAM" id="SSF54529">
    <property type="entry name" value="Mitochondrial glycoprotein MAM33-like"/>
    <property type="match status" value="1"/>
</dbReference>
<dbReference type="InParanoid" id="A0A286U6H7"/>
<dbReference type="Pfam" id="PF02330">
    <property type="entry name" value="MAM33"/>
    <property type="match status" value="1"/>
</dbReference>
<evidence type="ECO:0000313" key="1">
    <source>
        <dbReference type="EMBL" id="PAV15154.1"/>
    </source>
</evidence>
<dbReference type="FunCoup" id="A0A286U6H7">
    <property type="interactions" value="106"/>
</dbReference>
<comment type="caution">
    <text evidence="1">The sequence shown here is derived from an EMBL/GenBank/DDBJ whole genome shotgun (WGS) entry which is preliminary data.</text>
</comment>
<proteinExistence type="predicted"/>
<protein>
    <submittedName>
        <fullName evidence="1">Mitochondrial glyco</fullName>
    </submittedName>
</protein>
<dbReference type="PANTHER" id="PTHR10826:SF1">
    <property type="entry name" value="COMPLEMENT COMPONENT 1 Q SUBCOMPONENT-BINDING PROTEIN, MITOCHONDRIAL"/>
    <property type="match status" value="1"/>
</dbReference>
<dbReference type="Proteomes" id="UP000217199">
    <property type="component" value="Unassembled WGS sequence"/>
</dbReference>
<accession>A0A286U6H7</accession>
<evidence type="ECO:0000313" key="2">
    <source>
        <dbReference type="Proteomes" id="UP000217199"/>
    </source>
</evidence>
<dbReference type="OrthoDB" id="278212at2759"/>
<sequence>MAAFRSARGIAASTSRGLARHFSSASTSTFAHSSAFAVARVGVTKPWAIPNARAFSMSRCVRGEGASDVSLAQKLSEELTYEREASSEGVPDFIKEFTSQGVWSINDSAGADEVSLVRQFGTETVRLMFSIADLDATQEEEFEVDGEGPDGEGVSGGVTSTPLRVAISITKQSVPGALNVDAVCQDGSFLVENVSFYSDTEVGTQLTAEADWKRRGLYLGPTFENLDPAVQDEFEKFLDERGVNESLALFIPDYAEHKEQTEYIRWLEGVKKFVEA</sequence>
<dbReference type="InterPro" id="IPR003428">
    <property type="entry name" value="MAM33"/>
</dbReference>
<name>A0A286U6H7_9AGAM</name>
<dbReference type="AlphaFoldDB" id="A0A286U6H7"/>
<dbReference type="PANTHER" id="PTHR10826">
    <property type="entry name" value="COMPLEMENT COMPONENT 1"/>
    <property type="match status" value="1"/>
</dbReference>
<dbReference type="EMBL" id="NBII01000010">
    <property type="protein sequence ID" value="PAV15154.1"/>
    <property type="molecule type" value="Genomic_DNA"/>
</dbReference>